<feature type="chain" id="PRO_5040337898" description="Extracellular membrane protein CFEM domain-containing protein" evidence="1">
    <location>
        <begin position="23"/>
        <end position="149"/>
    </location>
</feature>
<keyword evidence="1" id="KW-0732">Signal</keyword>
<evidence type="ECO:0008006" key="4">
    <source>
        <dbReference type="Google" id="ProtNLM"/>
    </source>
</evidence>
<name>A0A9P5XYE7_9AGAR</name>
<feature type="signal peptide" evidence="1">
    <location>
        <begin position="1"/>
        <end position="22"/>
    </location>
</feature>
<gene>
    <name evidence="2" type="ORF">BDZ94DRAFT_153422</name>
</gene>
<dbReference type="OrthoDB" id="2564568at2759"/>
<sequence length="149" mass="14757">MVAPSLFMAFVTALVASQQVLANPGPTTLPALLARQSNPIDKSQIPAQCQSSCGGAISGCSDSIDCVCTDQKMDEIASCFGCFTSVKDSGVDAKTAQAALDAFVDGCKAAGKPVKAATISTGNSGATPVGSGSSGLFAVVALGAVVFFA</sequence>
<protein>
    <recommendedName>
        <fullName evidence="4">Extracellular membrane protein CFEM domain-containing protein</fullName>
    </recommendedName>
</protein>
<evidence type="ECO:0000313" key="3">
    <source>
        <dbReference type="Proteomes" id="UP000807353"/>
    </source>
</evidence>
<dbReference type="EMBL" id="MU150352">
    <property type="protein sequence ID" value="KAF9457991.1"/>
    <property type="molecule type" value="Genomic_DNA"/>
</dbReference>
<dbReference type="Proteomes" id="UP000807353">
    <property type="component" value="Unassembled WGS sequence"/>
</dbReference>
<reference evidence="2" key="1">
    <citation type="submission" date="2020-11" db="EMBL/GenBank/DDBJ databases">
        <authorList>
            <consortium name="DOE Joint Genome Institute"/>
            <person name="Ahrendt S."/>
            <person name="Riley R."/>
            <person name="Andreopoulos W."/>
            <person name="Labutti K."/>
            <person name="Pangilinan J."/>
            <person name="Ruiz-Duenas F.J."/>
            <person name="Barrasa J.M."/>
            <person name="Sanchez-Garcia M."/>
            <person name="Camarero S."/>
            <person name="Miyauchi S."/>
            <person name="Serrano A."/>
            <person name="Linde D."/>
            <person name="Babiker R."/>
            <person name="Drula E."/>
            <person name="Ayuso-Fernandez I."/>
            <person name="Pacheco R."/>
            <person name="Padilla G."/>
            <person name="Ferreira P."/>
            <person name="Barriuso J."/>
            <person name="Kellner H."/>
            <person name="Castanera R."/>
            <person name="Alfaro M."/>
            <person name="Ramirez L."/>
            <person name="Pisabarro A.G."/>
            <person name="Kuo A."/>
            <person name="Tritt A."/>
            <person name="Lipzen A."/>
            <person name="He G."/>
            <person name="Yan M."/>
            <person name="Ng V."/>
            <person name="Cullen D."/>
            <person name="Martin F."/>
            <person name="Rosso M.-N."/>
            <person name="Henrissat B."/>
            <person name="Hibbett D."/>
            <person name="Martinez A.T."/>
            <person name="Grigoriev I.V."/>
        </authorList>
    </citation>
    <scope>NUCLEOTIDE SEQUENCE</scope>
    <source>
        <strain evidence="2">CBS 247.69</strain>
    </source>
</reference>
<proteinExistence type="predicted"/>
<keyword evidence="3" id="KW-1185">Reference proteome</keyword>
<organism evidence="2 3">
    <name type="scientific">Collybia nuda</name>
    <dbReference type="NCBI Taxonomy" id="64659"/>
    <lineage>
        <taxon>Eukaryota</taxon>
        <taxon>Fungi</taxon>
        <taxon>Dikarya</taxon>
        <taxon>Basidiomycota</taxon>
        <taxon>Agaricomycotina</taxon>
        <taxon>Agaricomycetes</taxon>
        <taxon>Agaricomycetidae</taxon>
        <taxon>Agaricales</taxon>
        <taxon>Tricholomatineae</taxon>
        <taxon>Clitocybaceae</taxon>
        <taxon>Collybia</taxon>
    </lineage>
</organism>
<comment type="caution">
    <text evidence="2">The sequence shown here is derived from an EMBL/GenBank/DDBJ whole genome shotgun (WGS) entry which is preliminary data.</text>
</comment>
<evidence type="ECO:0000313" key="2">
    <source>
        <dbReference type="EMBL" id="KAF9457991.1"/>
    </source>
</evidence>
<evidence type="ECO:0000256" key="1">
    <source>
        <dbReference type="SAM" id="SignalP"/>
    </source>
</evidence>
<dbReference type="AlphaFoldDB" id="A0A9P5XYE7"/>
<accession>A0A9P5XYE7</accession>